<dbReference type="AlphaFoldDB" id="A0AAV2HYX7"/>
<dbReference type="GO" id="GO:0031510">
    <property type="term" value="C:SUMO activating enzyme complex"/>
    <property type="evidence" value="ECO:0007669"/>
    <property type="project" value="TreeGrafter"/>
</dbReference>
<dbReference type="Gene3D" id="3.50.50.80">
    <property type="entry name" value="Ubiquitin-activating enzyme E1, inactive adenylation domain, subdomain 1"/>
    <property type="match status" value="1"/>
</dbReference>
<dbReference type="FunFam" id="3.50.50.80:FF:000001">
    <property type="entry name" value="ubiquitin-like modifier-activating enzyme 1"/>
    <property type="match status" value="1"/>
</dbReference>
<comment type="catalytic activity">
    <reaction evidence="1">
        <text>ATP + ubiquitin + [E1 ubiquitin-activating enzyme]-L-cysteine = AMP + diphosphate + S-ubiquitinyl-[E1 ubiquitin-activating enzyme]-L-cysteine.</text>
        <dbReference type="EC" id="6.2.1.45"/>
    </reaction>
</comment>
<keyword evidence="12" id="KW-1185">Reference proteome</keyword>
<dbReference type="Pfam" id="PF10585">
    <property type="entry name" value="UBA_E1_SCCH"/>
    <property type="match status" value="1"/>
</dbReference>
<evidence type="ECO:0000256" key="2">
    <source>
        <dbReference type="ARBA" id="ARBA00004906"/>
    </source>
</evidence>
<evidence type="ECO:0000256" key="9">
    <source>
        <dbReference type="SAM" id="Coils"/>
    </source>
</evidence>
<dbReference type="PRINTS" id="PR01849">
    <property type="entry name" value="UBIQUITINACT"/>
</dbReference>
<dbReference type="GO" id="GO:0005524">
    <property type="term" value="F:ATP binding"/>
    <property type="evidence" value="ECO:0007669"/>
    <property type="project" value="UniProtKB-KW"/>
</dbReference>
<dbReference type="InterPro" id="IPR035985">
    <property type="entry name" value="Ubiquitin-activating_enz"/>
</dbReference>
<dbReference type="InterPro" id="IPR042063">
    <property type="entry name" value="Ubi_acti_E1_SCCH"/>
</dbReference>
<dbReference type="Gene3D" id="3.40.50.12550">
    <property type="entry name" value="Ubiquitin-activating enzyme E1, inactive adenylation domain, subdomain 2"/>
    <property type="match status" value="1"/>
</dbReference>
<evidence type="ECO:0000256" key="6">
    <source>
        <dbReference type="ARBA" id="ARBA00022741"/>
    </source>
</evidence>
<protein>
    <recommendedName>
        <fullName evidence="4">E1 ubiquitin-activating enzyme</fullName>
        <ecNumber evidence="4">6.2.1.45</ecNumber>
    </recommendedName>
</protein>
<dbReference type="Pfam" id="PF09358">
    <property type="entry name" value="E1_UFD"/>
    <property type="match status" value="1"/>
</dbReference>
<proteinExistence type="inferred from homology"/>
<evidence type="ECO:0000313" key="11">
    <source>
        <dbReference type="EMBL" id="CAL1537293.1"/>
    </source>
</evidence>
<dbReference type="Gene3D" id="2.40.30.180">
    <property type="entry name" value="Ubiquitin-activating enzyme E1, FCCH domain"/>
    <property type="match status" value="1"/>
</dbReference>
<feature type="domain" description="Ubiquitin-activating enzyme E1 C-terminal" evidence="10">
    <location>
        <begin position="889"/>
        <end position="1009"/>
    </location>
</feature>
<dbReference type="SUPFAM" id="SSF69572">
    <property type="entry name" value="Activating enzymes of the ubiquitin-like proteins"/>
    <property type="match status" value="2"/>
</dbReference>
<evidence type="ECO:0000313" key="12">
    <source>
        <dbReference type="Proteomes" id="UP001497497"/>
    </source>
</evidence>
<dbReference type="FunFam" id="2.40.30.180:FF:000002">
    <property type="entry name" value="Ubiquitin-activating enzyme E1 2"/>
    <property type="match status" value="1"/>
</dbReference>
<dbReference type="EC" id="6.2.1.45" evidence="4"/>
<evidence type="ECO:0000256" key="3">
    <source>
        <dbReference type="ARBA" id="ARBA00005673"/>
    </source>
</evidence>
<comment type="pathway">
    <text evidence="2">Protein modification; protein ubiquitination.</text>
</comment>
<keyword evidence="8" id="KW-0067">ATP-binding</keyword>
<dbReference type="InterPro" id="IPR045886">
    <property type="entry name" value="ThiF/MoeB/HesA"/>
</dbReference>
<dbReference type="GO" id="GO:0019948">
    <property type="term" value="F:SUMO activating enzyme activity"/>
    <property type="evidence" value="ECO:0007669"/>
    <property type="project" value="TreeGrafter"/>
</dbReference>
<dbReference type="PANTHER" id="PTHR10953">
    <property type="entry name" value="UBIQUITIN-ACTIVATING ENZYME E1"/>
    <property type="match status" value="1"/>
</dbReference>
<evidence type="ECO:0000256" key="5">
    <source>
        <dbReference type="ARBA" id="ARBA00022598"/>
    </source>
</evidence>
<dbReference type="Pfam" id="PF00899">
    <property type="entry name" value="ThiF"/>
    <property type="match status" value="2"/>
</dbReference>
<keyword evidence="9" id="KW-0175">Coiled coil</keyword>
<dbReference type="FunFam" id="3.40.50.720:FF:000015">
    <property type="entry name" value="Ubiquitin-activating enzyme E1 1"/>
    <property type="match status" value="1"/>
</dbReference>
<dbReference type="GO" id="GO:0016925">
    <property type="term" value="P:protein sumoylation"/>
    <property type="evidence" value="ECO:0007669"/>
    <property type="project" value="TreeGrafter"/>
</dbReference>
<dbReference type="SMART" id="SM00985">
    <property type="entry name" value="UBA_e1_C"/>
    <property type="match status" value="1"/>
</dbReference>
<dbReference type="FunFam" id="1.10.10.2660:FF:000003">
    <property type="entry name" value="ubiquitin-like modifier-activating enzyme 6 isoform X1"/>
    <property type="match status" value="1"/>
</dbReference>
<dbReference type="Proteomes" id="UP001497497">
    <property type="component" value="Unassembled WGS sequence"/>
</dbReference>
<feature type="coiled-coil region" evidence="9">
    <location>
        <begin position="326"/>
        <end position="353"/>
    </location>
</feature>
<evidence type="ECO:0000256" key="8">
    <source>
        <dbReference type="ARBA" id="ARBA00022840"/>
    </source>
</evidence>
<keyword evidence="7" id="KW-0833">Ubl conjugation pathway</keyword>
<dbReference type="InterPro" id="IPR000594">
    <property type="entry name" value="ThiF_NAD_FAD-bd"/>
</dbReference>
<dbReference type="InterPro" id="IPR019572">
    <property type="entry name" value="UBA_E1_SCCH"/>
</dbReference>
<dbReference type="Gene3D" id="3.40.50.720">
    <property type="entry name" value="NAD(P)-binding Rossmann-like Domain"/>
    <property type="match status" value="1"/>
</dbReference>
<dbReference type="InterPro" id="IPR038252">
    <property type="entry name" value="UBA_E1_C_sf"/>
</dbReference>
<accession>A0AAV2HYX7</accession>
<comment type="similarity">
    <text evidence="3">Belongs to the ubiquitin-activating E1 family.</text>
</comment>
<evidence type="ECO:0000256" key="7">
    <source>
        <dbReference type="ARBA" id="ARBA00022786"/>
    </source>
</evidence>
<dbReference type="InterPro" id="IPR042449">
    <property type="entry name" value="Ub-E1_IAD_1"/>
</dbReference>
<evidence type="ECO:0000259" key="10">
    <source>
        <dbReference type="SMART" id="SM00985"/>
    </source>
</evidence>
<dbReference type="InterPro" id="IPR018965">
    <property type="entry name" value="Ub-activating_enz_E1_C"/>
</dbReference>
<dbReference type="InterPro" id="IPR018075">
    <property type="entry name" value="UBQ-activ_enz_E1"/>
</dbReference>
<dbReference type="Gene3D" id="3.10.290.60">
    <property type="entry name" value="Ubiquitin-activating enzyme E1, UFD domain"/>
    <property type="match status" value="1"/>
</dbReference>
<name>A0AAV2HYX7_LYMST</name>
<dbReference type="InterPro" id="IPR000011">
    <property type="entry name" value="UBQ/SUMO-activ_enz_E1-like"/>
</dbReference>
<keyword evidence="6" id="KW-0547">Nucleotide-binding</keyword>
<gene>
    <name evidence="11" type="ORF">GSLYS_00011206001</name>
</gene>
<dbReference type="GO" id="GO:0004839">
    <property type="term" value="F:ubiquitin activating enzyme activity"/>
    <property type="evidence" value="ECO:0007669"/>
    <property type="project" value="UniProtKB-EC"/>
</dbReference>
<reference evidence="11 12" key="1">
    <citation type="submission" date="2024-04" db="EMBL/GenBank/DDBJ databases">
        <authorList>
            <consortium name="Genoscope - CEA"/>
            <person name="William W."/>
        </authorList>
    </citation>
    <scope>NUCLEOTIDE SEQUENCE [LARGE SCALE GENOMIC DNA]</scope>
</reference>
<sequence>MAAEQMEIDDSLYSRQRYVLGDTAMHRMANSSILIYGLGGLGIEIAKNIVLAGVKSVILQDPKSTTVNDLGNQFFLRESDAQLSKNRAEASSQHLAELNPYVSVVTITESLTEETDLSYLRNYQCVILTESPLSLQIKVNIFCRSALPPIKFISSDVFGILGSAFVDFGENFDIFDPTGEEPKDIFVSDITKANPGVVSCLENRFHGLETGDVVTFREVQGMTWVNGKQFTVQVLSPYTFSICDTSGPEFAQYEDGGIFTQVKVPVAKNFVCLEKQIVEPSLLTPDLCKFDSPPVLHISHLALQKYREQFNMLPRTWDDSDAAKFIDIARDINASLKLKVQNLDENLLQLVSRCCTGSLAPLCAVFGGVVAQEALKALTGKFTPLDQWLYLDASEVVPQEGIINIEQFLPRGDRYDLLRICVGEARCKTLSNTQLFMVGCGAIGCEMLKNYALLGISTGSGKITITDNDLIEKSNLNRQFLFRPHHIQKPKSTTAAQAALDINKDLKIEAQQHKVGPQTEESVYTDAFFEHQDIIVNALDNVEARRYMDGRCVTNQRALMESGTMGTKGHVQVIVPHITESYTSQQDPRDEDFPYCTIKSFPATLEHCIQWARDKFEECFVQNAQLFNKFMEVHPNIHQVAQQLLAGVSIDGAPKVGKMLVNRPTCWKDCIALARLRFERYFHHKAQELLHAFPLDRKLEDGALFWAPPKRPPRPVRFDPEDEMHLLFVTTSARLYADVYGIKWSSQDLSRDVVLSIVSQVQVPEFKPSNKTIVTDEAVTKDEAPSQQLSVDVVEQAGQRFNQFGQTANIVLNALEFEKDDDSNGHIDFITSTTNLRAQMYSIAISDRFKIKKIAGRIVPAIATTTAAVSGLVALEMIKVLHRLPLEKLKNCFLNLALPMILLSEPGPVAKTVLREGLSITIWDKWEIKGAKDFTLQKFIDQCKVQFGFEASSIVQGVKIIFMPFMPGHMKKLPMLMTTLLKSVPDQKYVDLVVSFDGDNGDDVPGPPVRYFFQ</sequence>
<keyword evidence="5" id="KW-0436">Ligase</keyword>
<comment type="caution">
    <text evidence="11">The sequence shown here is derived from an EMBL/GenBank/DDBJ whole genome shotgun (WGS) entry which is preliminary data.</text>
</comment>
<evidence type="ECO:0000256" key="1">
    <source>
        <dbReference type="ARBA" id="ARBA00000488"/>
    </source>
</evidence>
<evidence type="ECO:0000256" key="4">
    <source>
        <dbReference type="ARBA" id="ARBA00012990"/>
    </source>
</evidence>
<dbReference type="Gene3D" id="1.10.10.2660">
    <property type="entry name" value="Ubiquitin-activating enzyme E1, SCCH domain"/>
    <property type="match status" value="1"/>
</dbReference>
<dbReference type="EMBL" id="CAXITT010000257">
    <property type="protein sequence ID" value="CAL1537293.1"/>
    <property type="molecule type" value="Genomic_DNA"/>
</dbReference>
<dbReference type="NCBIfam" id="TIGR01408">
    <property type="entry name" value="Ube1"/>
    <property type="match status" value="1"/>
</dbReference>
<dbReference type="CDD" id="cd01491">
    <property type="entry name" value="Ube1_repeat1"/>
    <property type="match status" value="1"/>
</dbReference>
<dbReference type="InterPro" id="IPR042302">
    <property type="entry name" value="E1_FCCH_sf"/>
</dbReference>
<organism evidence="11 12">
    <name type="scientific">Lymnaea stagnalis</name>
    <name type="common">Great pond snail</name>
    <name type="synonym">Helix stagnalis</name>
    <dbReference type="NCBI Taxonomy" id="6523"/>
    <lineage>
        <taxon>Eukaryota</taxon>
        <taxon>Metazoa</taxon>
        <taxon>Spiralia</taxon>
        <taxon>Lophotrochozoa</taxon>
        <taxon>Mollusca</taxon>
        <taxon>Gastropoda</taxon>
        <taxon>Heterobranchia</taxon>
        <taxon>Euthyneura</taxon>
        <taxon>Panpulmonata</taxon>
        <taxon>Hygrophila</taxon>
        <taxon>Lymnaeoidea</taxon>
        <taxon>Lymnaeidae</taxon>
        <taxon>Lymnaea</taxon>
    </lineage>
</organism>
<dbReference type="PANTHER" id="PTHR10953:SF186">
    <property type="entry name" value="UBIQUITIN-LIKE MODIFIER-ACTIVATING ENZYME 6"/>
    <property type="match status" value="1"/>
</dbReference>
<dbReference type="GO" id="GO:0005737">
    <property type="term" value="C:cytoplasm"/>
    <property type="evidence" value="ECO:0007669"/>
    <property type="project" value="TreeGrafter"/>
</dbReference>